<dbReference type="AlphaFoldDB" id="A0A7W6CXQ5"/>
<evidence type="ECO:0000256" key="2">
    <source>
        <dbReference type="SAM" id="Phobius"/>
    </source>
</evidence>
<dbReference type="Proteomes" id="UP000528964">
    <property type="component" value="Unassembled WGS sequence"/>
</dbReference>
<comment type="caution">
    <text evidence="3">The sequence shown here is derived from an EMBL/GenBank/DDBJ whole genome shotgun (WGS) entry which is preliminary data.</text>
</comment>
<dbReference type="GO" id="GO:0016020">
    <property type="term" value="C:membrane"/>
    <property type="evidence" value="ECO:0007669"/>
    <property type="project" value="InterPro"/>
</dbReference>
<evidence type="ECO:0000256" key="1">
    <source>
        <dbReference type="SAM" id="MobiDB-lite"/>
    </source>
</evidence>
<feature type="region of interest" description="Disordered" evidence="1">
    <location>
        <begin position="116"/>
        <end position="150"/>
    </location>
</feature>
<accession>A0A7W6CXQ5</accession>
<dbReference type="Pfam" id="PF04186">
    <property type="entry name" value="FxsA"/>
    <property type="match status" value="1"/>
</dbReference>
<feature type="compositionally biased region" description="Basic and acidic residues" evidence="1">
    <location>
        <begin position="133"/>
        <end position="150"/>
    </location>
</feature>
<dbReference type="RefSeq" id="WP_183394890.1">
    <property type="nucleotide sequence ID" value="NZ_JACIDR010000002.1"/>
</dbReference>
<evidence type="ECO:0000313" key="4">
    <source>
        <dbReference type="Proteomes" id="UP000528964"/>
    </source>
</evidence>
<name>A0A7W6CXQ5_9HYPH</name>
<gene>
    <name evidence="3" type="ORF">GGR24_001683</name>
</gene>
<dbReference type="InterPro" id="IPR007313">
    <property type="entry name" value="FxsA"/>
</dbReference>
<protein>
    <submittedName>
        <fullName evidence="3">UPF0716 protein FxsA</fullName>
    </submittedName>
</protein>
<organism evidence="3 4">
    <name type="scientific">Hansschlegelia beijingensis</name>
    <dbReference type="NCBI Taxonomy" id="1133344"/>
    <lineage>
        <taxon>Bacteria</taxon>
        <taxon>Pseudomonadati</taxon>
        <taxon>Pseudomonadota</taxon>
        <taxon>Alphaproteobacteria</taxon>
        <taxon>Hyphomicrobiales</taxon>
        <taxon>Methylopilaceae</taxon>
        <taxon>Hansschlegelia</taxon>
    </lineage>
</organism>
<keyword evidence="2" id="KW-0812">Transmembrane</keyword>
<dbReference type="NCBIfam" id="NF008528">
    <property type="entry name" value="PRK11463.1-2"/>
    <property type="match status" value="1"/>
</dbReference>
<feature type="transmembrane region" description="Helical" evidence="2">
    <location>
        <begin position="74"/>
        <end position="98"/>
    </location>
</feature>
<feature type="transmembrane region" description="Helical" evidence="2">
    <location>
        <begin position="32"/>
        <end position="53"/>
    </location>
</feature>
<sequence>MPRILAMILILPVAELIAFVLVASAIGFGKAVLLQLGISLIGVAMLGSLFSEAKVRARSGGGLMSIALDKSHSLRGLAGLLFTIPGFITDALGVLALVPEVRERLRRLIGGAEPVPPRAPRREAGRAQAEMLDLDRQEWREVQPTGRREV</sequence>
<keyword evidence="4" id="KW-1185">Reference proteome</keyword>
<keyword evidence="2" id="KW-1133">Transmembrane helix</keyword>
<dbReference type="EMBL" id="JACIDR010000002">
    <property type="protein sequence ID" value="MBB3973026.1"/>
    <property type="molecule type" value="Genomic_DNA"/>
</dbReference>
<proteinExistence type="predicted"/>
<reference evidence="3 4" key="1">
    <citation type="submission" date="2020-08" db="EMBL/GenBank/DDBJ databases">
        <title>Genomic Encyclopedia of Type Strains, Phase IV (KMG-IV): sequencing the most valuable type-strain genomes for metagenomic binning, comparative biology and taxonomic classification.</title>
        <authorList>
            <person name="Goeker M."/>
        </authorList>
    </citation>
    <scope>NUCLEOTIDE SEQUENCE [LARGE SCALE GENOMIC DNA]</scope>
    <source>
        <strain evidence="3 4">DSM 25481</strain>
    </source>
</reference>
<evidence type="ECO:0000313" key="3">
    <source>
        <dbReference type="EMBL" id="MBB3973026.1"/>
    </source>
</evidence>
<keyword evidence="2" id="KW-0472">Membrane</keyword>
<feature type="transmembrane region" description="Helical" evidence="2">
    <location>
        <begin position="7"/>
        <end position="26"/>
    </location>
</feature>